<dbReference type="AlphaFoldDB" id="A0A1Y1N6B9"/>
<dbReference type="OrthoDB" id="6684625at2759"/>
<sequence length="229" mass="26763">MMQPNHLMLVAIIGFSALANEIQADVEHPHSFSYQVGQFIERRCLRNQDLDYLETLMHKLGDFLGCLGKIMPKHHDEHDDKIERHCFVARREVLQCMQQLMDALQPCLHGEEEYLPKFVMRSFAAYLEYFCEHVRILTVEGLIDSNMSKCLNKFKKYLHNNPHNTCFNALHLTDHFKGTPLTKEELCKDLEIIYACYEHKFRTHCPESPQGWQFEGGLLNATRSPCFES</sequence>
<feature type="signal peptide" evidence="1">
    <location>
        <begin position="1"/>
        <end position="24"/>
    </location>
</feature>
<dbReference type="GeneID" id="116179155"/>
<dbReference type="RefSeq" id="XP_031354732.1">
    <property type="nucleotide sequence ID" value="XM_031498872.1"/>
</dbReference>
<proteinExistence type="predicted"/>
<feature type="chain" id="PRO_5012688634" evidence="1">
    <location>
        <begin position="25"/>
        <end position="229"/>
    </location>
</feature>
<dbReference type="InterPro" id="IPR009832">
    <property type="entry name" value="DUF1397"/>
</dbReference>
<evidence type="ECO:0000256" key="1">
    <source>
        <dbReference type="SAM" id="SignalP"/>
    </source>
</evidence>
<protein>
    <submittedName>
        <fullName evidence="2">Uncharacterized protein</fullName>
    </submittedName>
</protein>
<reference evidence="2" key="1">
    <citation type="journal article" date="2016" name="Sci. Rep.">
        <title>Molecular characterization of firefly nuptial gifts: a multi-omics approach sheds light on postcopulatory sexual selection.</title>
        <authorList>
            <person name="Al-Wathiqui N."/>
            <person name="Fallon T.R."/>
            <person name="South A."/>
            <person name="Weng J.K."/>
            <person name="Lewis S.M."/>
        </authorList>
    </citation>
    <scope>NUCLEOTIDE SEQUENCE</scope>
</reference>
<accession>A0A1Y1N6B9</accession>
<keyword evidence="1" id="KW-0732">Signal</keyword>
<organism evidence="2">
    <name type="scientific">Photinus pyralis</name>
    <name type="common">Common eastern firefly</name>
    <name type="synonym">Lampyris pyralis</name>
    <dbReference type="NCBI Taxonomy" id="7054"/>
    <lineage>
        <taxon>Eukaryota</taxon>
        <taxon>Metazoa</taxon>
        <taxon>Ecdysozoa</taxon>
        <taxon>Arthropoda</taxon>
        <taxon>Hexapoda</taxon>
        <taxon>Insecta</taxon>
        <taxon>Pterygota</taxon>
        <taxon>Neoptera</taxon>
        <taxon>Endopterygota</taxon>
        <taxon>Coleoptera</taxon>
        <taxon>Polyphaga</taxon>
        <taxon>Elateriformia</taxon>
        <taxon>Elateroidea</taxon>
        <taxon>Lampyridae</taxon>
        <taxon>Lampyrinae</taxon>
        <taxon>Photinus</taxon>
    </lineage>
</organism>
<evidence type="ECO:0000313" key="2">
    <source>
        <dbReference type="EMBL" id="JAV93444.1"/>
    </source>
</evidence>
<dbReference type="EMBL" id="GEZM01011766">
    <property type="protein sequence ID" value="JAV93444.1"/>
    <property type="molecule type" value="Transcribed_RNA"/>
</dbReference>
<dbReference type="Pfam" id="PF07165">
    <property type="entry name" value="DUF1397"/>
    <property type="match status" value="1"/>
</dbReference>
<dbReference type="KEGG" id="ppyr:116179155"/>
<name>A0A1Y1N6B9_PHOPY</name>